<gene>
    <name evidence="3" type="ORF">SBAD_LOCUS12410</name>
</gene>
<evidence type="ECO:0000313" key="4">
    <source>
        <dbReference type="Proteomes" id="UP000270296"/>
    </source>
</evidence>
<evidence type="ECO:0000256" key="1">
    <source>
        <dbReference type="ARBA" id="ARBA00009631"/>
    </source>
</evidence>
<dbReference type="EMBL" id="UZAM01017690">
    <property type="protein sequence ID" value="VDP48061.1"/>
    <property type="molecule type" value="Genomic_DNA"/>
</dbReference>
<dbReference type="OrthoDB" id="21595at2759"/>
<sequence>MTGFGMPRSNIYKTKDLGIIEADRQGELILRTQYGTNIYASQKGLSPFTAFRPNVLNVHYKENWDPKIDHKSEAIIPMQMGSNKRDRRSEIYIPFQSGTNLFASQAGMTDPPAIGAYRQATIEPEGLNFTEEQIRQSSLNTPWFAGSNRFANQCGTGGFLKVRDVICKMTGGKELSEELLRRCHGILRLQCGTNKLASQSGMTGFGTPRNILTTPKWKREWVEEWEDAKKEWKQATQSKGESFSRAAIEEEEKTEDEETHSTEGEEPEEE</sequence>
<evidence type="ECO:0000313" key="5">
    <source>
        <dbReference type="WBParaSite" id="SBAD_0001281801-mRNA-1"/>
    </source>
</evidence>
<reference evidence="3 4" key="2">
    <citation type="submission" date="2018-11" db="EMBL/GenBank/DDBJ databases">
        <authorList>
            <consortium name="Pathogen Informatics"/>
        </authorList>
    </citation>
    <scope>NUCLEOTIDE SEQUENCE [LARGE SCALE GENOMIC DNA]</scope>
</reference>
<dbReference type="GO" id="GO:0007015">
    <property type="term" value="P:actin filament organization"/>
    <property type="evidence" value="ECO:0007669"/>
    <property type="project" value="TreeGrafter"/>
</dbReference>
<proteinExistence type="inferred from homology"/>
<dbReference type="WBParaSite" id="SBAD_0001281801-mRNA-1">
    <property type="protein sequence ID" value="SBAD_0001281801-mRNA-1"/>
    <property type="gene ID" value="SBAD_0001281801"/>
</dbReference>
<dbReference type="AlphaFoldDB" id="A0A183J962"/>
<dbReference type="GO" id="GO:0051015">
    <property type="term" value="F:actin filament binding"/>
    <property type="evidence" value="ECO:0007669"/>
    <property type="project" value="TreeGrafter"/>
</dbReference>
<feature type="compositionally biased region" description="Acidic residues" evidence="2">
    <location>
        <begin position="249"/>
        <end position="270"/>
    </location>
</feature>
<comment type="similarity">
    <text evidence="1">Belongs to the calponin family.</text>
</comment>
<feature type="region of interest" description="Disordered" evidence="2">
    <location>
        <begin position="228"/>
        <end position="270"/>
    </location>
</feature>
<evidence type="ECO:0000256" key="2">
    <source>
        <dbReference type="SAM" id="MobiDB-lite"/>
    </source>
</evidence>
<keyword evidence="4" id="KW-1185">Reference proteome</keyword>
<dbReference type="PANTHER" id="PTHR47385">
    <property type="entry name" value="CALPONIN"/>
    <property type="match status" value="1"/>
</dbReference>
<protein>
    <submittedName>
        <fullName evidence="3 5">Uncharacterized protein</fullName>
    </submittedName>
</protein>
<organism evidence="5">
    <name type="scientific">Soboliphyme baturini</name>
    <dbReference type="NCBI Taxonomy" id="241478"/>
    <lineage>
        <taxon>Eukaryota</taxon>
        <taxon>Metazoa</taxon>
        <taxon>Ecdysozoa</taxon>
        <taxon>Nematoda</taxon>
        <taxon>Enoplea</taxon>
        <taxon>Dorylaimia</taxon>
        <taxon>Dioctophymatida</taxon>
        <taxon>Dioctophymatoidea</taxon>
        <taxon>Soboliphymatidae</taxon>
        <taxon>Soboliphyme</taxon>
    </lineage>
</organism>
<dbReference type="PROSITE" id="PS51122">
    <property type="entry name" value="CALPONIN_2"/>
    <property type="match status" value="2"/>
</dbReference>
<dbReference type="InterPro" id="IPR050606">
    <property type="entry name" value="Calponin-like"/>
</dbReference>
<dbReference type="GO" id="GO:0015629">
    <property type="term" value="C:actin cytoskeleton"/>
    <property type="evidence" value="ECO:0007669"/>
    <property type="project" value="TreeGrafter"/>
</dbReference>
<dbReference type="InterPro" id="IPR000557">
    <property type="entry name" value="Calponin_repeat"/>
</dbReference>
<dbReference type="Proteomes" id="UP000270296">
    <property type="component" value="Unassembled WGS sequence"/>
</dbReference>
<dbReference type="Pfam" id="PF00402">
    <property type="entry name" value="Calponin"/>
    <property type="match status" value="2"/>
</dbReference>
<name>A0A183J962_9BILA</name>
<accession>A0A183J962</accession>
<reference evidence="5" key="1">
    <citation type="submission" date="2016-06" db="UniProtKB">
        <authorList>
            <consortium name="WormBaseParasite"/>
        </authorList>
    </citation>
    <scope>IDENTIFICATION</scope>
</reference>
<dbReference type="PANTHER" id="PTHR47385:SF8">
    <property type="entry name" value="PROTEIN CBG16761"/>
    <property type="match status" value="1"/>
</dbReference>
<evidence type="ECO:0000313" key="3">
    <source>
        <dbReference type="EMBL" id="VDP48061.1"/>
    </source>
</evidence>